<name>A0AAW1QUS2_9CHLO</name>
<evidence type="ECO:0000256" key="2">
    <source>
        <dbReference type="ARBA" id="ARBA00022528"/>
    </source>
</evidence>
<evidence type="ECO:0000259" key="8">
    <source>
        <dbReference type="Pfam" id="PF01764"/>
    </source>
</evidence>
<keyword evidence="7" id="KW-0443">Lipid metabolism</keyword>
<dbReference type="Proteomes" id="UP001438707">
    <property type="component" value="Unassembled WGS sequence"/>
</dbReference>
<keyword evidence="2" id="KW-0150">Chloroplast</keyword>
<evidence type="ECO:0000256" key="7">
    <source>
        <dbReference type="ARBA" id="ARBA00023098"/>
    </source>
</evidence>
<evidence type="ECO:0000256" key="5">
    <source>
        <dbReference type="ARBA" id="ARBA00022946"/>
    </source>
</evidence>
<dbReference type="InterPro" id="IPR029058">
    <property type="entry name" value="AB_hydrolase_fold"/>
</dbReference>
<evidence type="ECO:0000256" key="6">
    <source>
        <dbReference type="ARBA" id="ARBA00022963"/>
    </source>
</evidence>
<dbReference type="InterPro" id="IPR002921">
    <property type="entry name" value="Fungal_lipase-type"/>
</dbReference>
<dbReference type="GO" id="GO:0016042">
    <property type="term" value="P:lipid catabolic process"/>
    <property type="evidence" value="ECO:0007669"/>
    <property type="project" value="UniProtKB-KW"/>
</dbReference>
<dbReference type="AlphaFoldDB" id="A0AAW1QUS2"/>
<sequence length="474" mass="53466">MLHHDGITSPREIPPELRRVLIKYGELTQITYDSFYGDPKDTTTFGLNKYPPKALFEEVLLDPNSPLKAYTAVKYFYAESGLPPLRVDFITGRKMNRYWQGYAAVSEPDAKGKRDVVFAWRGTIAGSEWSMDVQSAMCNYEDGREIGVAEGFSTMYMVSQKRTSPQAQVKSLMEKLWKEYGNEIGSLTVCGHSLGGALAHICAFDLGDRELNKRPDGTFVPITAYTFCSPRVGDKDFKEACEARDVKVLRTVNRRDIVPKVPGLSKDELQGRYVGNNDGADGGSFKLLDGFDIQDPKKGLKEAQQKMAERLRGRAMAFGTKMYQNVEKNKTDKYEEVGTELMFDTEEFPDTFKKGGNLVGAAGRAHNLEVLLHMIDPQRDHALCNKSEDALVEEFKIPPAWYGIPLKGMRISDKGKWERAYRPFTEADAEPEPIDDEHIKRKEAAMPAFKFPDMSDALTKLPFGFRRKELASKK</sequence>
<keyword evidence="5" id="KW-0809">Transit peptide</keyword>
<evidence type="ECO:0000256" key="1">
    <source>
        <dbReference type="ARBA" id="ARBA00004229"/>
    </source>
</evidence>
<accession>A0AAW1QUS2</accession>
<dbReference type="EMBL" id="JALJOS010000025">
    <property type="protein sequence ID" value="KAK9825207.1"/>
    <property type="molecule type" value="Genomic_DNA"/>
</dbReference>
<dbReference type="PANTHER" id="PTHR31403">
    <property type="entry name" value="PHOSPHOLIPASE A1-IBETA2, CHLOROPLASTIC"/>
    <property type="match status" value="1"/>
</dbReference>
<gene>
    <name evidence="9" type="ORF">WJX74_000087</name>
</gene>
<dbReference type="SUPFAM" id="SSF53474">
    <property type="entry name" value="alpha/beta-Hydrolases"/>
    <property type="match status" value="1"/>
</dbReference>
<keyword evidence="4" id="KW-0378">Hydrolase</keyword>
<keyword evidence="3" id="KW-0934">Plastid</keyword>
<comment type="caution">
    <text evidence="9">The sequence shown here is derived from an EMBL/GenBank/DDBJ whole genome shotgun (WGS) entry which is preliminary data.</text>
</comment>
<evidence type="ECO:0000313" key="9">
    <source>
        <dbReference type="EMBL" id="KAK9825207.1"/>
    </source>
</evidence>
<reference evidence="9 10" key="1">
    <citation type="journal article" date="2024" name="Nat. Commun.">
        <title>Phylogenomics reveals the evolutionary origins of lichenization in chlorophyte algae.</title>
        <authorList>
            <person name="Puginier C."/>
            <person name="Libourel C."/>
            <person name="Otte J."/>
            <person name="Skaloud P."/>
            <person name="Haon M."/>
            <person name="Grisel S."/>
            <person name="Petersen M."/>
            <person name="Berrin J.G."/>
            <person name="Delaux P.M."/>
            <person name="Dal Grande F."/>
            <person name="Keller J."/>
        </authorList>
    </citation>
    <scope>NUCLEOTIDE SEQUENCE [LARGE SCALE GENOMIC DNA]</scope>
    <source>
        <strain evidence="9 10">SAG 2145</strain>
    </source>
</reference>
<dbReference type="CDD" id="cd00519">
    <property type="entry name" value="Lipase_3"/>
    <property type="match status" value="1"/>
</dbReference>
<dbReference type="GO" id="GO:0009507">
    <property type="term" value="C:chloroplast"/>
    <property type="evidence" value="ECO:0007669"/>
    <property type="project" value="UniProtKB-SubCell"/>
</dbReference>
<keyword evidence="10" id="KW-1185">Reference proteome</keyword>
<comment type="subcellular location">
    <subcellularLocation>
        <location evidence="1">Plastid</location>
        <location evidence="1">Chloroplast</location>
    </subcellularLocation>
</comment>
<keyword evidence="6" id="KW-0442">Lipid degradation</keyword>
<dbReference type="PANTHER" id="PTHR31403:SF7">
    <property type="entry name" value="PHOSPHOLIPASE A1-IGAMMA3, CHLOROPLASTIC"/>
    <property type="match status" value="1"/>
</dbReference>
<evidence type="ECO:0000313" key="10">
    <source>
        <dbReference type="Proteomes" id="UP001438707"/>
    </source>
</evidence>
<dbReference type="GO" id="GO:0004620">
    <property type="term" value="F:phospholipase activity"/>
    <property type="evidence" value="ECO:0007669"/>
    <property type="project" value="UniProtKB-ARBA"/>
</dbReference>
<evidence type="ECO:0000256" key="3">
    <source>
        <dbReference type="ARBA" id="ARBA00022640"/>
    </source>
</evidence>
<dbReference type="Gene3D" id="3.40.50.1820">
    <property type="entry name" value="alpha/beta hydrolase"/>
    <property type="match status" value="1"/>
</dbReference>
<evidence type="ECO:0000256" key="4">
    <source>
        <dbReference type="ARBA" id="ARBA00022801"/>
    </source>
</evidence>
<organism evidence="9 10">
    <name type="scientific">Apatococcus lobatus</name>
    <dbReference type="NCBI Taxonomy" id="904363"/>
    <lineage>
        <taxon>Eukaryota</taxon>
        <taxon>Viridiplantae</taxon>
        <taxon>Chlorophyta</taxon>
        <taxon>core chlorophytes</taxon>
        <taxon>Trebouxiophyceae</taxon>
        <taxon>Chlorellales</taxon>
        <taxon>Chlorellaceae</taxon>
        <taxon>Apatococcus</taxon>
    </lineage>
</organism>
<proteinExistence type="predicted"/>
<protein>
    <recommendedName>
        <fullName evidence="8">Fungal lipase-type domain-containing protein</fullName>
    </recommendedName>
</protein>
<feature type="domain" description="Fungal lipase-type" evidence="8">
    <location>
        <begin position="117"/>
        <end position="264"/>
    </location>
</feature>
<dbReference type="Pfam" id="PF01764">
    <property type="entry name" value="Lipase_3"/>
    <property type="match status" value="1"/>
</dbReference>